<name>A0ABS2GWS0_9BURK</name>
<sequence length="1158" mass="129970">MTPQFIHLRMHSEYSVTDSTVRLDSAIKKVKEQGVGALGLTDLNNIFGGLIFYTHARKAGLKALMGCDLVIQNEVDRDKPYRMAVICQNHDGYKNLCEILTHAWLKNQYMGRGETKMEWLFKHHEGLIFLSGGPEGQIAQLCLAGKKDEALALAKKMKEAWGDRFFLELQRAGRASDEAVVRYHLSIADECDIPVVGTHPIQFLEPQDYDAHDIRVCIARGEVLADKSRPKIYSPDQYFKSPEEMISLFADVPSAIANTVEIAKRCNLEGVLSKPQLPLFPTPDGMSLDDYIDQLSHEGLEQRLEFLYPDKEKREQERPRYEERLQFELGIIKKMGFPGYFLIVQDFINWSKQNGVAVGPGRGSGAGSLVAYSLRITDMDPLRYDLLFERFLNPERVSMPDFDVDFCQYNRQRTINYVKSRYGEDAVSQIATFGTMGAKGVVRDVGRVLGISYSLCDKVSRLIPAQPGKNVTLAEAVKTVPDLKDLIEKDESVAQLVDKALPLEGLVRNLGMHAGGVLIAPGKLTDFCPLYSQDENPDNVISQFDKKDVENVGLVKFDFLGLTTLTILEFAMRFIRQLDPKTTLRLEAIPIDDPETYKLFQTGNTSAVFQFESDGMRKLLRDARPDCLEDLIALNALYRPGPMDLIPEYIACKHGEKEVHYPDPRLEPVLKETYGIMVYQEQVMRVAQIIGGYSLGGADLLRRAMGKKQVDEMKRQRAVFVKGAVERGMAEDKAGDLFDLMEKFAGYGFNKSHACAYSYVAYQTAYLKVHYPAPFMAANMCLVMDSGEKLKHLIDDCFANDISVLPPDINKSDWEFVPTSMHEIRYGLGGIKGIPKDAAEAIVNERKAHGPYKDLFDLVSRVDRTNFSKRTLMSFIQAGVFDNLEPNRAKLAANIDNAIALSESESSNAGQESLFADVMDEVQPEYIDAKPWSAYKELIGERDVMGCVFRGHFYGAVQEEASFLHPTPIINVKPAPKGAKRRAPSIQVAGIASNIRQSFNKEGRIMGSFLLDDGTSTISVTCFGDDWMLYRNIVKSDELVFVRGNAREDTFSPSGVSISARSIEVPATIRAKNGTVLQIELIDPNFDFDLLKTFLEEHRPDVDDSGCRVSVKVIDRGQQASFILSKDWEVYLDQTLLDDLGEVEGVRYSLIDRNQNKN</sequence>
<dbReference type="EC" id="2.7.7.7" evidence="2"/>
<dbReference type="PANTHER" id="PTHR32294">
    <property type="entry name" value="DNA POLYMERASE III SUBUNIT ALPHA"/>
    <property type="match status" value="1"/>
</dbReference>
<dbReference type="GO" id="GO:0003887">
    <property type="term" value="F:DNA-directed DNA polymerase activity"/>
    <property type="evidence" value="ECO:0007669"/>
    <property type="project" value="UniProtKB-EC"/>
</dbReference>
<dbReference type="InterPro" id="IPR012340">
    <property type="entry name" value="NA-bd_OB-fold"/>
</dbReference>
<keyword evidence="6 11" id="KW-0548">Nucleotidyltransferase</keyword>
<dbReference type="InterPro" id="IPR003141">
    <property type="entry name" value="Pol/His_phosphatase_N"/>
</dbReference>
<dbReference type="Pfam" id="PF17657">
    <property type="entry name" value="DNA_pol3_finger"/>
    <property type="match status" value="1"/>
</dbReference>
<keyword evidence="8" id="KW-0239">DNA-directed DNA polymerase</keyword>
<dbReference type="RefSeq" id="WP_205050879.1">
    <property type="nucleotide sequence ID" value="NZ_JACJKX010000019.1"/>
</dbReference>
<dbReference type="Pfam" id="PF02811">
    <property type="entry name" value="PHP"/>
    <property type="match status" value="1"/>
</dbReference>
<comment type="catalytic activity">
    <reaction evidence="9">
        <text>DNA(n) + a 2'-deoxyribonucleoside 5'-triphosphate = DNA(n+1) + diphosphate</text>
        <dbReference type="Rhea" id="RHEA:22508"/>
        <dbReference type="Rhea" id="RHEA-COMP:17339"/>
        <dbReference type="Rhea" id="RHEA-COMP:17340"/>
        <dbReference type="ChEBI" id="CHEBI:33019"/>
        <dbReference type="ChEBI" id="CHEBI:61560"/>
        <dbReference type="ChEBI" id="CHEBI:173112"/>
        <dbReference type="EC" id="2.7.7.7"/>
    </reaction>
</comment>
<dbReference type="Pfam" id="PF01336">
    <property type="entry name" value="tRNA_anti-codon"/>
    <property type="match status" value="1"/>
</dbReference>
<dbReference type="SMART" id="SM00481">
    <property type="entry name" value="POLIIIAc"/>
    <property type="match status" value="1"/>
</dbReference>
<comment type="caution">
    <text evidence="11">The sequence shown here is derived from an EMBL/GenBank/DDBJ whole genome shotgun (WGS) entry which is preliminary data.</text>
</comment>
<dbReference type="Pfam" id="PF14579">
    <property type="entry name" value="HHH_6"/>
    <property type="match status" value="1"/>
</dbReference>
<dbReference type="CDD" id="cd07433">
    <property type="entry name" value="PHP_PolIIIA_DnaE1"/>
    <property type="match status" value="1"/>
</dbReference>
<evidence type="ECO:0000256" key="2">
    <source>
        <dbReference type="ARBA" id="ARBA00012417"/>
    </source>
</evidence>
<dbReference type="InterPro" id="IPR029460">
    <property type="entry name" value="DNAPol_HHH"/>
</dbReference>
<dbReference type="InterPro" id="IPR016195">
    <property type="entry name" value="Pol/histidinol_Pase-like"/>
</dbReference>
<evidence type="ECO:0000256" key="3">
    <source>
        <dbReference type="ARBA" id="ARBA00019114"/>
    </source>
</evidence>
<evidence type="ECO:0000256" key="9">
    <source>
        <dbReference type="ARBA" id="ARBA00049244"/>
    </source>
</evidence>
<dbReference type="Gene3D" id="1.10.10.1600">
    <property type="entry name" value="Bacterial DNA polymerase III alpha subunit, thumb domain"/>
    <property type="match status" value="1"/>
</dbReference>
<dbReference type="Gene3D" id="2.40.50.140">
    <property type="entry name" value="Nucleic acid-binding proteins"/>
    <property type="match status" value="1"/>
</dbReference>
<protein>
    <recommendedName>
        <fullName evidence="3">DNA polymerase III subunit alpha</fullName>
        <ecNumber evidence="2">2.7.7.7</ecNumber>
    </recommendedName>
</protein>
<dbReference type="EMBL" id="JACJKX010000019">
    <property type="protein sequence ID" value="MBM6929292.1"/>
    <property type="molecule type" value="Genomic_DNA"/>
</dbReference>
<dbReference type="InterPro" id="IPR004805">
    <property type="entry name" value="DnaE2/DnaE/PolC"/>
</dbReference>
<dbReference type="Proteomes" id="UP000777002">
    <property type="component" value="Unassembled WGS sequence"/>
</dbReference>
<evidence type="ECO:0000256" key="4">
    <source>
        <dbReference type="ARBA" id="ARBA00022490"/>
    </source>
</evidence>
<dbReference type="InterPro" id="IPR049821">
    <property type="entry name" value="PolIIIA_DnaE1_PHP"/>
</dbReference>
<dbReference type="NCBIfam" id="TIGR00594">
    <property type="entry name" value="polc"/>
    <property type="match status" value="1"/>
</dbReference>
<evidence type="ECO:0000313" key="12">
    <source>
        <dbReference type="Proteomes" id="UP000777002"/>
    </source>
</evidence>
<proteinExistence type="predicted"/>
<dbReference type="InterPro" id="IPR040982">
    <property type="entry name" value="DNA_pol3_finger"/>
</dbReference>
<keyword evidence="7" id="KW-0235">DNA replication</keyword>
<dbReference type="Gene3D" id="3.20.20.140">
    <property type="entry name" value="Metal-dependent hydrolases"/>
    <property type="match status" value="1"/>
</dbReference>
<dbReference type="InterPro" id="IPR004013">
    <property type="entry name" value="PHP_dom"/>
</dbReference>
<dbReference type="PANTHER" id="PTHR32294:SF0">
    <property type="entry name" value="DNA POLYMERASE III SUBUNIT ALPHA"/>
    <property type="match status" value="1"/>
</dbReference>
<evidence type="ECO:0000256" key="8">
    <source>
        <dbReference type="ARBA" id="ARBA00022932"/>
    </source>
</evidence>
<dbReference type="CDD" id="cd04485">
    <property type="entry name" value="DnaE_OBF"/>
    <property type="match status" value="1"/>
</dbReference>
<dbReference type="InterPro" id="IPR041931">
    <property type="entry name" value="DNA_pol3_alpha_thumb_dom"/>
</dbReference>
<reference evidence="11 12" key="1">
    <citation type="journal article" date="2021" name="Sci. Rep.">
        <title>The distribution of antibiotic resistance genes in chicken gut microbiota commensals.</title>
        <authorList>
            <person name="Juricova H."/>
            <person name="Matiasovicova J."/>
            <person name="Kubasova T."/>
            <person name="Cejkova D."/>
            <person name="Rychlik I."/>
        </authorList>
    </citation>
    <scope>NUCLEOTIDE SEQUENCE [LARGE SCALE GENOMIC DNA]</scope>
    <source>
        <strain evidence="11 12">An562</strain>
    </source>
</reference>
<evidence type="ECO:0000313" key="11">
    <source>
        <dbReference type="EMBL" id="MBM6929292.1"/>
    </source>
</evidence>
<dbReference type="NCBIfam" id="NF004226">
    <property type="entry name" value="PRK05673.1"/>
    <property type="match status" value="1"/>
</dbReference>
<evidence type="ECO:0000259" key="10">
    <source>
        <dbReference type="SMART" id="SM00481"/>
    </source>
</evidence>
<keyword evidence="4" id="KW-0963">Cytoplasm</keyword>
<keyword evidence="12" id="KW-1185">Reference proteome</keyword>
<dbReference type="InterPro" id="IPR004365">
    <property type="entry name" value="NA-bd_OB_tRNA"/>
</dbReference>
<feature type="domain" description="Polymerase/histidinol phosphatase N-terminal" evidence="10">
    <location>
        <begin position="6"/>
        <end position="73"/>
    </location>
</feature>
<evidence type="ECO:0000256" key="7">
    <source>
        <dbReference type="ARBA" id="ARBA00022705"/>
    </source>
</evidence>
<dbReference type="InterPro" id="IPR011708">
    <property type="entry name" value="DNA_pol3_alpha_NTPase_dom"/>
</dbReference>
<evidence type="ECO:0000256" key="1">
    <source>
        <dbReference type="ARBA" id="ARBA00004496"/>
    </source>
</evidence>
<comment type="subcellular location">
    <subcellularLocation>
        <location evidence="1">Cytoplasm</location>
    </subcellularLocation>
</comment>
<dbReference type="Gene3D" id="1.10.150.870">
    <property type="match status" value="1"/>
</dbReference>
<evidence type="ECO:0000256" key="5">
    <source>
        <dbReference type="ARBA" id="ARBA00022679"/>
    </source>
</evidence>
<dbReference type="SUPFAM" id="SSF89550">
    <property type="entry name" value="PHP domain-like"/>
    <property type="match status" value="1"/>
</dbReference>
<evidence type="ECO:0000256" key="6">
    <source>
        <dbReference type="ARBA" id="ARBA00022695"/>
    </source>
</evidence>
<keyword evidence="5 11" id="KW-0808">Transferase</keyword>
<organism evidence="11 12">
    <name type="scientific">Parasutterella secunda</name>
    <dbReference type="NCBI Taxonomy" id="626947"/>
    <lineage>
        <taxon>Bacteria</taxon>
        <taxon>Pseudomonadati</taxon>
        <taxon>Pseudomonadota</taxon>
        <taxon>Betaproteobacteria</taxon>
        <taxon>Burkholderiales</taxon>
        <taxon>Sutterellaceae</taxon>
        <taxon>Parasutterella</taxon>
    </lineage>
</organism>
<dbReference type="Pfam" id="PF07733">
    <property type="entry name" value="DNA_pol3_alpha"/>
    <property type="match status" value="1"/>
</dbReference>
<gene>
    <name evidence="11" type="primary">dnaE</name>
    <name evidence="11" type="ORF">H5985_08440</name>
</gene>
<accession>A0ABS2GWS0</accession>